<dbReference type="GO" id="GO:0016020">
    <property type="term" value="C:membrane"/>
    <property type="evidence" value="ECO:0007669"/>
    <property type="project" value="InterPro"/>
</dbReference>
<comment type="caution">
    <text evidence="12">The sequence shown here is derived from an EMBL/GenBank/DDBJ whole genome shotgun (WGS) entry which is preliminary data.</text>
</comment>
<evidence type="ECO:0000256" key="4">
    <source>
        <dbReference type="ARBA" id="ARBA00022801"/>
    </source>
</evidence>
<dbReference type="InterPro" id="IPR003960">
    <property type="entry name" value="ATPase_AAA_CS"/>
</dbReference>
<dbReference type="GO" id="GO:0016887">
    <property type="term" value="F:ATP hydrolysis activity"/>
    <property type="evidence" value="ECO:0007669"/>
    <property type="project" value="InterPro"/>
</dbReference>
<dbReference type="InterPro" id="IPR011546">
    <property type="entry name" value="Pept_M41_FtsH_extracell"/>
</dbReference>
<dbReference type="PROSITE" id="PS00674">
    <property type="entry name" value="AAA"/>
    <property type="match status" value="1"/>
</dbReference>
<organism evidence="12 13">
    <name type="scientific">Bullifex porci</name>
    <dbReference type="NCBI Taxonomy" id="2606638"/>
    <lineage>
        <taxon>Bacteria</taxon>
        <taxon>Pseudomonadati</taxon>
        <taxon>Spirochaetota</taxon>
        <taxon>Spirochaetia</taxon>
        <taxon>Spirochaetales</taxon>
        <taxon>Spirochaetaceae</taxon>
        <taxon>Bullifex</taxon>
    </lineage>
</organism>
<evidence type="ECO:0000313" key="12">
    <source>
        <dbReference type="EMBL" id="MSU07003.1"/>
    </source>
</evidence>
<dbReference type="GO" id="GO:0006508">
    <property type="term" value="P:proteolysis"/>
    <property type="evidence" value="ECO:0007669"/>
    <property type="project" value="UniProtKB-KW"/>
</dbReference>
<dbReference type="Pfam" id="PF06480">
    <property type="entry name" value="FtsH_ext"/>
    <property type="match status" value="1"/>
</dbReference>
<feature type="domain" description="AAA+ ATPase" evidence="11">
    <location>
        <begin position="166"/>
        <end position="305"/>
    </location>
</feature>
<accession>A0A7X2PDS7</accession>
<keyword evidence="3 9" id="KW-0547">Nucleotide-binding</keyword>
<keyword evidence="7" id="KW-0175">Coiled coil</keyword>
<keyword evidence="4" id="KW-0378">Hydrolase</keyword>
<protein>
    <submittedName>
        <fullName evidence="12">AAA family ATPase</fullName>
    </submittedName>
</protein>
<feature type="transmembrane region" description="Helical" evidence="10">
    <location>
        <begin position="7"/>
        <end position="27"/>
    </location>
</feature>
<dbReference type="Proteomes" id="UP000460549">
    <property type="component" value="Unassembled WGS sequence"/>
</dbReference>
<sequence length="379" mass="42001">MNKRKILYLLSIIVIASVIAIFGFDLLDSSVSVSYKDFRLALDSGAIESAQINPNTIKYTLKDDSTLYSVINPCSPNLLEELLLNDVAVKSDNTDINAIGDMVFNIFFLALIIFGLYKLISWYTNTFKVIHHTGITFNEVAGLKDLKKEIKFTIDLMKNKNEKIRNSRGIILEGPPGNGKTLFAKALAEECGVNFIATKGADFQGALMGLGAFKVKMLFSKARRKKPCIIFIDEFDSIGEKRSYQGSGIDKENNRIITTLLNEMDGFSSLNGVVVIAATNSYQSLDAALVRPGRFDLKYTISNPDKDTRGELIDIYTKGKPLAPELTRDMLVNAFNGLSCAAIESILNEAISLMIQTEQKAIDARLINQAAIRIREKLK</sequence>
<gene>
    <name evidence="12" type="ORF">FYJ80_09495</name>
</gene>
<feature type="transmembrane region" description="Helical" evidence="10">
    <location>
        <begin position="102"/>
        <end position="120"/>
    </location>
</feature>
<evidence type="ECO:0000256" key="10">
    <source>
        <dbReference type="SAM" id="Phobius"/>
    </source>
</evidence>
<evidence type="ECO:0000259" key="11">
    <source>
        <dbReference type="SMART" id="SM00382"/>
    </source>
</evidence>
<evidence type="ECO:0000313" key="13">
    <source>
        <dbReference type="Proteomes" id="UP000460549"/>
    </source>
</evidence>
<dbReference type="Gene3D" id="1.10.8.60">
    <property type="match status" value="1"/>
</dbReference>
<evidence type="ECO:0000256" key="9">
    <source>
        <dbReference type="RuleBase" id="RU003651"/>
    </source>
</evidence>
<dbReference type="InterPro" id="IPR003593">
    <property type="entry name" value="AAA+_ATPase"/>
</dbReference>
<dbReference type="Gene3D" id="3.40.50.300">
    <property type="entry name" value="P-loop containing nucleotide triphosphate hydrolases"/>
    <property type="match status" value="1"/>
</dbReference>
<reference evidence="12 13" key="1">
    <citation type="submission" date="2019-08" db="EMBL/GenBank/DDBJ databases">
        <title>In-depth cultivation of the pig gut microbiome towards novel bacterial diversity and tailored functional studies.</title>
        <authorList>
            <person name="Wylensek D."/>
            <person name="Hitch T.C.A."/>
            <person name="Clavel T."/>
        </authorList>
    </citation>
    <scope>NUCLEOTIDE SEQUENCE [LARGE SCALE GENOMIC DNA]</scope>
    <source>
        <strain evidence="12 13">NM-380-WT-3C1</strain>
    </source>
</reference>
<evidence type="ECO:0000256" key="7">
    <source>
        <dbReference type="ARBA" id="ARBA00023054"/>
    </source>
</evidence>
<keyword evidence="2 10" id="KW-0812">Transmembrane</keyword>
<dbReference type="AlphaFoldDB" id="A0A7X2PDS7"/>
<dbReference type="InterPro" id="IPR027417">
    <property type="entry name" value="P-loop_NTPase"/>
</dbReference>
<dbReference type="GO" id="GO:0004176">
    <property type="term" value="F:ATP-dependent peptidase activity"/>
    <property type="evidence" value="ECO:0007669"/>
    <property type="project" value="InterPro"/>
</dbReference>
<dbReference type="GO" id="GO:0004222">
    <property type="term" value="F:metalloendopeptidase activity"/>
    <property type="evidence" value="ECO:0007669"/>
    <property type="project" value="InterPro"/>
</dbReference>
<keyword evidence="6 10" id="KW-1133">Transmembrane helix</keyword>
<dbReference type="InterPro" id="IPR003959">
    <property type="entry name" value="ATPase_AAA_core"/>
</dbReference>
<dbReference type="PANTHER" id="PTHR23076">
    <property type="entry name" value="METALLOPROTEASE M41 FTSH"/>
    <property type="match status" value="1"/>
</dbReference>
<keyword evidence="1" id="KW-0645">Protease</keyword>
<evidence type="ECO:0000256" key="3">
    <source>
        <dbReference type="ARBA" id="ARBA00022741"/>
    </source>
</evidence>
<dbReference type="SUPFAM" id="SSF52540">
    <property type="entry name" value="P-loop containing nucleoside triphosphate hydrolases"/>
    <property type="match status" value="1"/>
</dbReference>
<dbReference type="GO" id="GO:0008270">
    <property type="term" value="F:zinc ion binding"/>
    <property type="evidence" value="ECO:0007669"/>
    <property type="project" value="InterPro"/>
</dbReference>
<dbReference type="EMBL" id="VUNN01000022">
    <property type="protein sequence ID" value="MSU07003.1"/>
    <property type="molecule type" value="Genomic_DNA"/>
</dbReference>
<proteinExistence type="inferred from homology"/>
<keyword evidence="8 10" id="KW-0472">Membrane</keyword>
<dbReference type="Gene3D" id="3.30.720.210">
    <property type="match status" value="1"/>
</dbReference>
<dbReference type="Pfam" id="PF00004">
    <property type="entry name" value="AAA"/>
    <property type="match status" value="1"/>
</dbReference>
<evidence type="ECO:0000256" key="2">
    <source>
        <dbReference type="ARBA" id="ARBA00022692"/>
    </source>
</evidence>
<dbReference type="RefSeq" id="WP_154426342.1">
    <property type="nucleotide sequence ID" value="NZ_JAQYGB010000021.1"/>
</dbReference>
<keyword evidence="13" id="KW-1185">Reference proteome</keyword>
<dbReference type="FunFam" id="3.40.50.300:FF:001025">
    <property type="entry name" value="ATPase family, AAA domain-containing 2B"/>
    <property type="match status" value="1"/>
</dbReference>
<evidence type="ECO:0000256" key="1">
    <source>
        <dbReference type="ARBA" id="ARBA00022670"/>
    </source>
</evidence>
<dbReference type="GO" id="GO:0005524">
    <property type="term" value="F:ATP binding"/>
    <property type="evidence" value="ECO:0007669"/>
    <property type="project" value="UniProtKB-KW"/>
</dbReference>
<keyword evidence="5 9" id="KW-0067">ATP-binding</keyword>
<comment type="similarity">
    <text evidence="9">Belongs to the AAA ATPase family.</text>
</comment>
<evidence type="ECO:0000256" key="5">
    <source>
        <dbReference type="ARBA" id="ARBA00022840"/>
    </source>
</evidence>
<name>A0A7X2PDS7_9SPIO</name>
<dbReference type="SMART" id="SM00382">
    <property type="entry name" value="AAA"/>
    <property type="match status" value="1"/>
</dbReference>
<evidence type="ECO:0000256" key="6">
    <source>
        <dbReference type="ARBA" id="ARBA00022989"/>
    </source>
</evidence>
<dbReference type="PANTHER" id="PTHR23076:SF97">
    <property type="entry name" value="ATP-DEPENDENT ZINC METALLOPROTEASE YME1L1"/>
    <property type="match status" value="1"/>
</dbReference>
<evidence type="ECO:0000256" key="8">
    <source>
        <dbReference type="ARBA" id="ARBA00023136"/>
    </source>
</evidence>